<comment type="caution">
    <text evidence="1">The sequence shown here is derived from an EMBL/GenBank/DDBJ whole genome shotgun (WGS) entry which is preliminary data.</text>
</comment>
<sequence>MVLLMLFLWPGVLFSQEDKSHFSEVFNREKPYRI</sequence>
<gene>
    <name evidence="1" type="ORF">S12H4_16775</name>
</gene>
<name>X1RJM8_9ZZZZ</name>
<accession>X1RJM8</accession>
<proteinExistence type="predicted"/>
<dbReference type="EMBL" id="BARW01008138">
    <property type="protein sequence ID" value="GAI80838.1"/>
    <property type="molecule type" value="Genomic_DNA"/>
</dbReference>
<organism evidence="1">
    <name type="scientific">marine sediment metagenome</name>
    <dbReference type="NCBI Taxonomy" id="412755"/>
    <lineage>
        <taxon>unclassified sequences</taxon>
        <taxon>metagenomes</taxon>
        <taxon>ecological metagenomes</taxon>
    </lineage>
</organism>
<protein>
    <submittedName>
        <fullName evidence="1">Uncharacterized protein</fullName>
    </submittedName>
</protein>
<dbReference type="AlphaFoldDB" id="X1RJM8"/>
<reference evidence="1" key="1">
    <citation type="journal article" date="2014" name="Front. Microbiol.">
        <title>High frequency of phylogenetically diverse reductive dehalogenase-homologous genes in deep subseafloor sedimentary metagenomes.</title>
        <authorList>
            <person name="Kawai M."/>
            <person name="Futagami T."/>
            <person name="Toyoda A."/>
            <person name="Takaki Y."/>
            <person name="Nishi S."/>
            <person name="Hori S."/>
            <person name="Arai W."/>
            <person name="Tsubouchi T."/>
            <person name="Morono Y."/>
            <person name="Uchiyama I."/>
            <person name="Ito T."/>
            <person name="Fujiyama A."/>
            <person name="Inagaki F."/>
            <person name="Takami H."/>
        </authorList>
    </citation>
    <scope>NUCLEOTIDE SEQUENCE</scope>
    <source>
        <strain evidence="1">Expedition CK06-06</strain>
    </source>
</reference>
<feature type="non-terminal residue" evidence="1">
    <location>
        <position position="34"/>
    </location>
</feature>
<evidence type="ECO:0000313" key="1">
    <source>
        <dbReference type="EMBL" id="GAI80838.1"/>
    </source>
</evidence>